<evidence type="ECO:0000313" key="1">
    <source>
        <dbReference type="EMBL" id="SKA95523.1"/>
    </source>
</evidence>
<keyword evidence="2" id="KW-1185">Reference proteome</keyword>
<dbReference type="AlphaFoldDB" id="A0A1T4Y1M2"/>
<protein>
    <submittedName>
        <fullName evidence="1">Uncharacterized protein</fullName>
    </submittedName>
</protein>
<dbReference type="RefSeq" id="WP_078785439.1">
    <property type="nucleotide sequence ID" value="NZ_CABIYV010000005.1"/>
</dbReference>
<gene>
    <name evidence="1" type="ORF">SAMN02745178_02627</name>
</gene>
<dbReference type="EMBL" id="FUYF01000027">
    <property type="protein sequence ID" value="SKA95523.1"/>
    <property type="molecule type" value="Genomic_DNA"/>
</dbReference>
<accession>A0A1T4Y1M2</accession>
<organism evidence="1 2">
    <name type="scientific">Gemmiger formicilis</name>
    <dbReference type="NCBI Taxonomy" id="745368"/>
    <lineage>
        <taxon>Bacteria</taxon>
        <taxon>Bacillati</taxon>
        <taxon>Bacillota</taxon>
        <taxon>Clostridia</taxon>
        <taxon>Eubacteriales</taxon>
        <taxon>Gemmiger</taxon>
    </lineage>
</organism>
<reference evidence="1 2" key="1">
    <citation type="submission" date="2017-02" db="EMBL/GenBank/DDBJ databases">
        <authorList>
            <person name="Peterson S.W."/>
        </authorList>
    </citation>
    <scope>NUCLEOTIDE SEQUENCE [LARGE SCALE GENOMIC DNA]</scope>
    <source>
        <strain evidence="1 2">ATCC 27749</strain>
    </source>
</reference>
<evidence type="ECO:0000313" key="2">
    <source>
        <dbReference type="Proteomes" id="UP000190286"/>
    </source>
</evidence>
<sequence length="71" mass="8185">MNKTLEISAMQYDFHTLLKVSDICGLTGEIGFHDTDTGYLVSFPDDDGKADQRMAEYKKRLVDLENNIWNR</sequence>
<dbReference type="GeneID" id="93339058"/>
<dbReference type="Proteomes" id="UP000190286">
    <property type="component" value="Unassembled WGS sequence"/>
</dbReference>
<proteinExistence type="predicted"/>
<name>A0A1T4Y1M2_9FIRM</name>